<reference evidence="9" key="2">
    <citation type="submission" date="2024-06" db="EMBL/GenBank/DDBJ databases">
        <authorList>
            <person name="Petrova K.O."/>
            <person name="Toshchakov S.V."/>
            <person name="Boltjanskaja Y.V."/>
            <person name="Kevbrin V."/>
        </authorList>
    </citation>
    <scope>NUCLEOTIDE SEQUENCE</scope>
    <source>
        <strain evidence="9">Z-910T</strain>
    </source>
</reference>
<keyword evidence="4 6" id="KW-1133">Transmembrane helix</keyword>
<dbReference type="InterPro" id="IPR044035">
    <property type="entry name" value="DUF5698"/>
</dbReference>
<dbReference type="PANTHER" id="PTHR40060">
    <property type="entry name" value="UPF0316 PROTEIN YEBE"/>
    <property type="match status" value="1"/>
</dbReference>
<dbReference type="InterPro" id="IPR019264">
    <property type="entry name" value="DUF2179"/>
</dbReference>
<gene>
    <name evidence="9" type="ORF">PRVXT_001859</name>
</gene>
<accession>A0AAU7VIF4</accession>
<evidence type="ECO:0000256" key="4">
    <source>
        <dbReference type="ARBA" id="ARBA00022989"/>
    </source>
</evidence>
<comment type="similarity">
    <text evidence="6">Belongs to the UPF0316 family.</text>
</comment>
<feature type="domain" description="DUF2179" evidence="7">
    <location>
        <begin position="112"/>
        <end position="164"/>
    </location>
</feature>
<dbReference type="NCBIfam" id="NF003191">
    <property type="entry name" value="PRK04164.1-2"/>
    <property type="match status" value="1"/>
</dbReference>
<feature type="domain" description="DUF5698" evidence="8">
    <location>
        <begin position="22"/>
        <end position="79"/>
    </location>
</feature>
<dbReference type="NCBIfam" id="NF003194">
    <property type="entry name" value="PRK04164.1-5"/>
    <property type="match status" value="1"/>
</dbReference>
<dbReference type="EMBL" id="CP158367">
    <property type="protein sequence ID" value="XBX73848.1"/>
    <property type="molecule type" value="Genomic_DNA"/>
</dbReference>
<keyword evidence="2 6" id="KW-1003">Cell membrane</keyword>
<dbReference type="Pfam" id="PF18955">
    <property type="entry name" value="DUF5698"/>
    <property type="match status" value="1"/>
</dbReference>
<dbReference type="GO" id="GO:0005886">
    <property type="term" value="C:plasma membrane"/>
    <property type="evidence" value="ECO:0007669"/>
    <property type="project" value="UniProtKB-SubCell"/>
</dbReference>
<evidence type="ECO:0000256" key="1">
    <source>
        <dbReference type="ARBA" id="ARBA00004651"/>
    </source>
</evidence>
<evidence type="ECO:0000256" key="5">
    <source>
        <dbReference type="ARBA" id="ARBA00023136"/>
    </source>
</evidence>
<keyword evidence="5 6" id="KW-0472">Membrane</keyword>
<proteinExistence type="inferred from homology"/>
<evidence type="ECO:0000259" key="8">
    <source>
        <dbReference type="Pfam" id="PF18955"/>
    </source>
</evidence>
<comment type="subcellular location">
    <subcellularLocation>
        <location evidence="1 6">Cell membrane</location>
        <topology evidence="1 6">Multi-pass membrane protein</topology>
    </subcellularLocation>
</comment>
<evidence type="ECO:0000256" key="3">
    <source>
        <dbReference type="ARBA" id="ARBA00022692"/>
    </source>
</evidence>
<dbReference type="AlphaFoldDB" id="A0AAU7VIF4"/>
<keyword evidence="3 6" id="KW-0812">Transmembrane</keyword>
<name>A0AAU7VIF4_9FIRM</name>
<organism evidence="9">
    <name type="scientific">Proteinivorax tanatarense</name>
    <dbReference type="NCBI Taxonomy" id="1260629"/>
    <lineage>
        <taxon>Bacteria</taxon>
        <taxon>Bacillati</taxon>
        <taxon>Bacillota</taxon>
        <taxon>Clostridia</taxon>
        <taxon>Eubacteriales</taxon>
        <taxon>Proteinivoracaceae</taxon>
        <taxon>Proteinivorax</taxon>
    </lineage>
</organism>
<evidence type="ECO:0000256" key="2">
    <source>
        <dbReference type="ARBA" id="ARBA00022475"/>
    </source>
</evidence>
<dbReference type="PANTHER" id="PTHR40060:SF1">
    <property type="entry name" value="UPF0316 PROTEIN YEBE"/>
    <property type="match status" value="1"/>
</dbReference>
<sequence length="173" mass="19142">MTLLLQLSLIFFARVLDVSMGTLRMLLIVKGRRLHAAAIGFFEVIIYIVALGWVVNSLDEPLNLFIYALGFAAGNYVGIFLEEKLALGYVCVQVIPSIKSQPIINLLREEGYGVTVIEAIGKNGPKNILNVYSARKNLNKLLFLISELDNAAFTAIMDAKKTVGGYYKQQKAK</sequence>
<dbReference type="InterPro" id="IPR022930">
    <property type="entry name" value="UPF0316"/>
</dbReference>
<dbReference type="RefSeq" id="WP_350342610.1">
    <property type="nucleotide sequence ID" value="NZ_CP158367.1"/>
</dbReference>
<evidence type="ECO:0000256" key="6">
    <source>
        <dbReference type="HAMAP-Rule" id="MF_01515"/>
    </source>
</evidence>
<dbReference type="HAMAP" id="MF_01515">
    <property type="entry name" value="UPF0316"/>
    <property type="match status" value="1"/>
</dbReference>
<feature type="transmembrane region" description="Helical" evidence="6">
    <location>
        <begin position="34"/>
        <end position="55"/>
    </location>
</feature>
<reference evidence="9" key="1">
    <citation type="journal article" date="2013" name="Extremophiles">
        <title>Proteinivorax tanatarense gen. nov., sp. nov., an anaerobic, haloalkaliphilic, proteolytic bacterium isolated from a decaying algal bloom, and proposal of Proteinivoraceae fam. nov.</title>
        <authorList>
            <person name="Kevbrin V."/>
            <person name="Boltyanskaya Y."/>
            <person name="Zhilina T."/>
            <person name="Kolganova T."/>
            <person name="Lavrentjeva E."/>
            <person name="Kuznetsov B."/>
        </authorList>
    </citation>
    <scope>NUCLEOTIDE SEQUENCE</scope>
    <source>
        <strain evidence="9">Z-910T</strain>
    </source>
</reference>
<dbReference type="Pfam" id="PF10035">
    <property type="entry name" value="DUF2179"/>
    <property type="match status" value="1"/>
</dbReference>
<evidence type="ECO:0000313" key="9">
    <source>
        <dbReference type="EMBL" id="XBX73848.1"/>
    </source>
</evidence>
<feature type="transmembrane region" description="Helical" evidence="6">
    <location>
        <begin position="61"/>
        <end position="81"/>
    </location>
</feature>
<feature type="transmembrane region" description="Helical" evidence="6">
    <location>
        <begin position="6"/>
        <end position="27"/>
    </location>
</feature>
<dbReference type="CDD" id="cd16381">
    <property type="entry name" value="YitT_C_like_1"/>
    <property type="match status" value="1"/>
</dbReference>
<evidence type="ECO:0000259" key="7">
    <source>
        <dbReference type="Pfam" id="PF10035"/>
    </source>
</evidence>
<protein>
    <recommendedName>
        <fullName evidence="6">UPF0316 protein PRVXT_001859</fullName>
    </recommendedName>
</protein>